<evidence type="ECO:0000256" key="1">
    <source>
        <dbReference type="SAM" id="SignalP"/>
    </source>
</evidence>
<dbReference type="PANTHER" id="PTHR42953:SF2">
    <property type="entry name" value="ADHESION PROTEIN"/>
    <property type="match status" value="1"/>
</dbReference>
<keyword evidence="1" id="KW-0732">Signal</keyword>
<protein>
    <submittedName>
        <fullName evidence="2">Zinc ABC transporter substrate-binding protein</fullName>
    </submittedName>
</protein>
<accession>A0ABN6PIQ4</accession>
<dbReference type="Gene3D" id="3.40.50.1980">
    <property type="entry name" value="Nitrogenase molybdenum iron protein domain"/>
    <property type="match status" value="2"/>
</dbReference>
<feature type="signal peptide" evidence="1">
    <location>
        <begin position="1"/>
        <end position="28"/>
    </location>
</feature>
<proteinExistence type="predicted"/>
<dbReference type="EMBL" id="AP025730">
    <property type="protein sequence ID" value="BDI03520.1"/>
    <property type="molecule type" value="Genomic_DNA"/>
</dbReference>
<evidence type="ECO:0000313" key="2">
    <source>
        <dbReference type="EMBL" id="BDI03520.1"/>
    </source>
</evidence>
<organism evidence="2 3">
    <name type="scientific">Sphaerotilus microaerophilus</name>
    <dbReference type="NCBI Taxonomy" id="2914710"/>
    <lineage>
        <taxon>Bacteria</taxon>
        <taxon>Pseudomonadati</taxon>
        <taxon>Pseudomonadota</taxon>
        <taxon>Betaproteobacteria</taxon>
        <taxon>Burkholderiales</taxon>
        <taxon>Sphaerotilaceae</taxon>
        <taxon>Sphaerotilus</taxon>
    </lineage>
</organism>
<dbReference type="Pfam" id="PF01297">
    <property type="entry name" value="ZnuA"/>
    <property type="match status" value="1"/>
</dbReference>
<dbReference type="InterPro" id="IPR050492">
    <property type="entry name" value="Bact_metal-bind_prot9"/>
</dbReference>
<dbReference type="RefSeq" id="WP_251971803.1">
    <property type="nucleotide sequence ID" value="NZ_AP025730.1"/>
</dbReference>
<name>A0ABN6PIQ4_9BURK</name>
<feature type="chain" id="PRO_5047438486" evidence="1">
    <location>
        <begin position="29"/>
        <end position="310"/>
    </location>
</feature>
<evidence type="ECO:0000313" key="3">
    <source>
        <dbReference type="Proteomes" id="UP001057498"/>
    </source>
</evidence>
<gene>
    <name evidence="2" type="primary">znuA</name>
    <name evidence="2" type="ORF">CATMQ487_04900</name>
</gene>
<dbReference type="InterPro" id="IPR006127">
    <property type="entry name" value="ZnuA-like"/>
</dbReference>
<sequence>MTMQRWTWRSAAGLLAALTLGLAPWAAARAELRVVACEPEWAALTTELAGALAQVYSATTAQQDPHQVQARPSLIAAVRRADLLVCTGAELEAGWLPLLQRQAGNPAIQPGRPGLFEAAAQVELLGVPARLDRADGDVHAAGNPHIQTDPRRIARVAAALARRLAELDPPHAADYERRHADFAQRWQAAITRWERSAAPLKGLPIVVQHQGFPYLEQWLGLRQVAALEPKPGLEPSSAHLQAVLATLQREPARLILRAAYNDGRGSMWLAERTRLPVVALPYTVGGSEAARDLFGLFDDTLARLLKAVQP</sequence>
<reference evidence="2" key="1">
    <citation type="submission" date="2022-04" db="EMBL/GenBank/DDBJ databases">
        <title>Whole genome sequence of Sphaerotilus sp. FB-5.</title>
        <authorList>
            <person name="Takeda M."/>
            <person name="Narihara S."/>
            <person name="Akimoto M."/>
            <person name="Akimoto R."/>
            <person name="Nishiyashiki S."/>
            <person name="Murakami T."/>
        </authorList>
    </citation>
    <scope>NUCLEOTIDE SEQUENCE</scope>
    <source>
        <strain evidence="2">FB-5</strain>
    </source>
</reference>
<dbReference type="SUPFAM" id="SSF53807">
    <property type="entry name" value="Helical backbone' metal receptor"/>
    <property type="match status" value="1"/>
</dbReference>
<dbReference type="Proteomes" id="UP001057498">
    <property type="component" value="Chromosome"/>
</dbReference>
<dbReference type="PANTHER" id="PTHR42953">
    <property type="entry name" value="HIGH-AFFINITY ZINC UPTAKE SYSTEM PROTEIN ZNUA-RELATED"/>
    <property type="match status" value="1"/>
</dbReference>
<keyword evidence="3" id="KW-1185">Reference proteome</keyword>